<name>A0AAV5MCP1_9ROSI</name>
<gene>
    <name evidence="11" type="ORF">SLEP1_g53931</name>
</gene>
<comment type="caution">
    <text evidence="11">The sequence shown here is derived from an EMBL/GenBank/DDBJ whole genome shotgun (WGS) entry which is preliminary data.</text>
</comment>
<dbReference type="GO" id="GO:0007035">
    <property type="term" value="P:vacuolar acidification"/>
    <property type="evidence" value="ECO:0007669"/>
    <property type="project" value="TreeGrafter"/>
</dbReference>
<dbReference type="InterPro" id="IPR002490">
    <property type="entry name" value="V-ATPase_116kDa_su"/>
</dbReference>
<comment type="similarity">
    <text evidence="2 9">Belongs to the V-ATPase 116 kDa subunit family.</text>
</comment>
<dbReference type="InterPro" id="IPR026028">
    <property type="entry name" value="V-type_ATPase_116kDa_su_euka"/>
</dbReference>
<dbReference type="PIRSF" id="PIRSF001293">
    <property type="entry name" value="ATP6V0A1"/>
    <property type="match status" value="1"/>
</dbReference>
<feature type="transmembrane region" description="Helical" evidence="9">
    <location>
        <begin position="657"/>
        <end position="678"/>
    </location>
</feature>
<evidence type="ECO:0000256" key="4">
    <source>
        <dbReference type="ARBA" id="ARBA00022692"/>
    </source>
</evidence>
<keyword evidence="8 9" id="KW-0472">Membrane</keyword>
<keyword evidence="6 9" id="KW-1133">Transmembrane helix</keyword>
<accession>A0AAV5MCP1</accession>
<dbReference type="EMBL" id="BPVZ01000219">
    <property type="protein sequence ID" value="GKV46979.1"/>
    <property type="molecule type" value="Genomic_DNA"/>
</dbReference>
<evidence type="ECO:0000256" key="5">
    <source>
        <dbReference type="ARBA" id="ARBA00022781"/>
    </source>
</evidence>
<feature type="coiled-coil region" evidence="10">
    <location>
        <begin position="82"/>
        <end position="109"/>
    </location>
</feature>
<evidence type="ECO:0000256" key="7">
    <source>
        <dbReference type="ARBA" id="ARBA00023065"/>
    </source>
</evidence>
<sequence>MQLVQLIIPIEAAHRTISYLGDLGLFQFKDLNAEKSPFQRTYAAQLKRCGEMARKLRFFRDQMTKAGLSPPAWCSRSDGIDLDSLEVKLGELEAELIEMNANHDKLKHGYSELLEYKLVLQKAGEFFHSAQSSAAAQQKAVDAQYSTEGSIDSPLLLEQEMVTDPSKQVKLGYVSGLVLREKAMAFERILFRATRGNVFLRQSVVEELVIDPASGEEVEKNVFVVFFSGERAKNKITKICEAFGANLYPFKEDLGKQFQMITEACFFPFLVTGRLEELKTTIDVGLAHHSNLLQTIGYQFEHWNILKAGVLFLQQIRVAKYQEANPGVYTIITFPFLFAVMFGDWGHGICLSLATLYFIIREKKFSSQKLGDITEMTFGGRYVILMMALFSIYTGLIYNEFFSVPFELFGPSAYACRDLTCRDASTEGLVKVGPTYPFGVDPKWHGTRSELPFLNSLKMKMSILLGVAQMNLGIILSYFNAKFFQNEINICLFGYLSLLIIVKWCTGSQADLYHVMIYMFLSPTDDLGENQLFVGQKFLQILLLLSALVAVPWMLFPKPFLLKKQDQERHQGQSYALLHNSDDPLEMEPDHKSNSHEEFEFTEVFVHQLIHTIEFVLGAVSNTASYLRLWALSLAHSELSSVFYDKVLLLAWGFNNVIILIVGVVVFVCATVGVLLVMETLSAFLHALRLHWVEFQNKFYEGNGCKFQPFSFAQLKDDDE</sequence>
<dbReference type="GO" id="GO:0046961">
    <property type="term" value="F:proton-transporting ATPase activity, rotational mechanism"/>
    <property type="evidence" value="ECO:0007669"/>
    <property type="project" value="InterPro"/>
</dbReference>
<evidence type="ECO:0000256" key="1">
    <source>
        <dbReference type="ARBA" id="ARBA00004141"/>
    </source>
</evidence>
<evidence type="ECO:0000256" key="9">
    <source>
        <dbReference type="RuleBase" id="RU361189"/>
    </source>
</evidence>
<evidence type="ECO:0000256" key="8">
    <source>
        <dbReference type="ARBA" id="ARBA00023136"/>
    </source>
</evidence>
<feature type="transmembrane region" description="Helical" evidence="9">
    <location>
        <begin position="493"/>
        <end position="518"/>
    </location>
</feature>
<dbReference type="PANTHER" id="PTHR11629:SF63">
    <property type="entry name" value="V-TYPE PROTON ATPASE SUBUNIT A"/>
    <property type="match status" value="1"/>
</dbReference>
<feature type="transmembrane region" description="Helical" evidence="9">
    <location>
        <begin position="381"/>
        <end position="398"/>
    </location>
</feature>
<feature type="transmembrane region" description="Helical" evidence="9">
    <location>
        <begin position="538"/>
        <end position="556"/>
    </location>
</feature>
<feature type="transmembrane region" description="Helical" evidence="9">
    <location>
        <begin position="336"/>
        <end position="360"/>
    </location>
</feature>
<evidence type="ECO:0000313" key="12">
    <source>
        <dbReference type="Proteomes" id="UP001054252"/>
    </source>
</evidence>
<dbReference type="Proteomes" id="UP001054252">
    <property type="component" value="Unassembled WGS sequence"/>
</dbReference>
<keyword evidence="10" id="KW-0175">Coiled coil</keyword>
<evidence type="ECO:0000256" key="10">
    <source>
        <dbReference type="SAM" id="Coils"/>
    </source>
</evidence>
<keyword evidence="12" id="KW-1185">Reference proteome</keyword>
<feature type="transmembrane region" description="Helical" evidence="9">
    <location>
        <begin position="461"/>
        <end position="481"/>
    </location>
</feature>
<comment type="function">
    <text evidence="9">Essential component of the vacuolar proton pump (V-ATPase), a multimeric enzyme that catalyzes the translocation of protons across the membranes. Required for assembly and activity of the V-ATPase.</text>
</comment>
<dbReference type="PANTHER" id="PTHR11629">
    <property type="entry name" value="VACUOLAR PROTON ATPASES"/>
    <property type="match status" value="1"/>
</dbReference>
<dbReference type="AlphaFoldDB" id="A0AAV5MCP1"/>
<dbReference type="GO" id="GO:0051117">
    <property type="term" value="F:ATPase binding"/>
    <property type="evidence" value="ECO:0007669"/>
    <property type="project" value="TreeGrafter"/>
</dbReference>
<reference evidence="11 12" key="1">
    <citation type="journal article" date="2021" name="Commun. Biol.">
        <title>The genome of Shorea leprosula (Dipterocarpaceae) highlights the ecological relevance of drought in aseasonal tropical rainforests.</title>
        <authorList>
            <person name="Ng K.K.S."/>
            <person name="Kobayashi M.J."/>
            <person name="Fawcett J.A."/>
            <person name="Hatakeyama M."/>
            <person name="Paape T."/>
            <person name="Ng C.H."/>
            <person name="Ang C.C."/>
            <person name="Tnah L.H."/>
            <person name="Lee C.T."/>
            <person name="Nishiyama T."/>
            <person name="Sese J."/>
            <person name="O'Brien M.J."/>
            <person name="Copetti D."/>
            <person name="Mohd Noor M.I."/>
            <person name="Ong R.C."/>
            <person name="Putra M."/>
            <person name="Sireger I.Z."/>
            <person name="Indrioko S."/>
            <person name="Kosugi Y."/>
            <person name="Izuno A."/>
            <person name="Isagi Y."/>
            <person name="Lee S.L."/>
            <person name="Shimizu K.K."/>
        </authorList>
    </citation>
    <scope>NUCLEOTIDE SEQUENCE [LARGE SCALE GENOMIC DNA]</scope>
    <source>
        <strain evidence="11">214</strain>
    </source>
</reference>
<evidence type="ECO:0000256" key="3">
    <source>
        <dbReference type="ARBA" id="ARBA00022448"/>
    </source>
</evidence>
<proteinExistence type="inferred from homology"/>
<dbReference type="GO" id="GO:0000220">
    <property type="term" value="C:vacuolar proton-transporting V-type ATPase, V0 domain"/>
    <property type="evidence" value="ECO:0007669"/>
    <property type="project" value="InterPro"/>
</dbReference>
<keyword evidence="7 9" id="KW-0406">Ion transport</keyword>
<keyword evidence="3 9" id="KW-0813">Transport</keyword>
<evidence type="ECO:0000256" key="6">
    <source>
        <dbReference type="ARBA" id="ARBA00022989"/>
    </source>
</evidence>
<dbReference type="Pfam" id="PF01496">
    <property type="entry name" value="V_ATPase_I"/>
    <property type="match status" value="2"/>
</dbReference>
<protein>
    <recommendedName>
        <fullName evidence="9">V-type proton ATPase subunit a</fullName>
    </recommendedName>
</protein>
<evidence type="ECO:0000256" key="2">
    <source>
        <dbReference type="ARBA" id="ARBA00009904"/>
    </source>
</evidence>
<comment type="subcellular location">
    <subcellularLocation>
        <location evidence="1">Membrane</location>
        <topology evidence="1">Multi-pass membrane protein</topology>
    </subcellularLocation>
</comment>
<organism evidence="11 12">
    <name type="scientific">Rubroshorea leprosula</name>
    <dbReference type="NCBI Taxonomy" id="152421"/>
    <lineage>
        <taxon>Eukaryota</taxon>
        <taxon>Viridiplantae</taxon>
        <taxon>Streptophyta</taxon>
        <taxon>Embryophyta</taxon>
        <taxon>Tracheophyta</taxon>
        <taxon>Spermatophyta</taxon>
        <taxon>Magnoliopsida</taxon>
        <taxon>eudicotyledons</taxon>
        <taxon>Gunneridae</taxon>
        <taxon>Pentapetalae</taxon>
        <taxon>rosids</taxon>
        <taxon>malvids</taxon>
        <taxon>Malvales</taxon>
        <taxon>Dipterocarpaceae</taxon>
        <taxon>Rubroshorea</taxon>
    </lineage>
</organism>
<keyword evidence="4 9" id="KW-0812">Transmembrane</keyword>
<evidence type="ECO:0000313" key="11">
    <source>
        <dbReference type="EMBL" id="GKV46979.1"/>
    </source>
</evidence>
<keyword evidence="5 9" id="KW-0375">Hydrogen ion transport</keyword>